<evidence type="ECO:0000256" key="1">
    <source>
        <dbReference type="SAM" id="MobiDB-lite"/>
    </source>
</evidence>
<feature type="compositionally biased region" description="Basic and acidic residues" evidence="1">
    <location>
        <begin position="222"/>
        <end position="240"/>
    </location>
</feature>
<reference evidence="2" key="1">
    <citation type="submission" date="2025-08" db="UniProtKB">
        <authorList>
            <consortium name="Ensembl"/>
        </authorList>
    </citation>
    <scope>IDENTIFICATION</scope>
</reference>
<keyword evidence="3" id="KW-1185">Reference proteome</keyword>
<reference evidence="2" key="2">
    <citation type="submission" date="2025-09" db="UniProtKB">
        <authorList>
            <consortium name="Ensembl"/>
        </authorList>
    </citation>
    <scope>IDENTIFICATION</scope>
</reference>
<dbReference type="Ensembl" id="ENSSMRT00000012759.1">
    <property type="protein sequence ID" value="ENSSMRP00000010951.1"/>
    <property type="gene ID" value="ENSSMRG00000008649.1"/>
</dbReference>
<feature type="region of interest" description="Disordered" evidence="1">
    <location>
        <begin position="1"/>
        <end position="37"/>
    </location>
</feature>
<dbReference type="PANTHER" id="PTHR35675">
    <property type="entry name" value="HYPOTHETICAL PROTEIN LOC100362216"/>
    <property type="match status" value="1"/>
</dbReference>
<feature type="compositionally biased region" description="Basic and acidic residues" evidence="1">
    <location>
        <begin position="1"/>
        <end position="15"/>
    </location>
</feature>
<feature type="region of interest" description="Disordered" evidence="1">
    <location>
        <begin position="83"/>
        <end position="131"/>
    </location>
</feature>
<proteinExistence type="predicted"/>
<dbReference type="PANTHER" id="PTHR35675:SF1">
    <property type="entry name" value="RIKEN CDNA 2810459M11 GENE"/>
    <property type="match status" value="1"/>
</dbReference>
<evidence type="ECO:0000313" key="2">
    <source>
        <dbReference type="Ensembl" id="ENSSMRP00000010951.1"/>
    </source>
</evidence>
<feature type="compositionally biased region" description="Low complexity" evidence="1">
    <location>
        <begin position="21"/>
        <end position="33"/>
    </location>
</feature>
<protein>
    <submittedName>
        <fullName evidence="2">Uncharacterized protein</fullName>
    </submittedName>
</protein>
<dbReference type="AlphaFoldDB" id="A0A8D0BWQ3"/>
<dbReference type="Proteomes" id="UP000694421">
    <property type="component" value="Unplaced"/>
</dbReference>
<dbReference type="GeneTree" id="ENSGT01030000235191"/>
<feature type="compositionally biased region" description="Gly residues" evidence="1">
    <location>
        <begin position="243"/>
        <end position="255"/>
    </location>
</feature>
<evidence type="ECO:0000313" key="3">
    <source>
        <dbReference type="Proteomes" id="UP000694421"/>
    </source>
</evidence>
<feature type="region of interest" description="Disordered" evidence="1">
    <location>
        <begin position="221"/>
        <end position="264"/>
    </location>
</feature>
<name>A0A8D0BWQ3_SALMN</name>
<dbReference type="OMA" id="WFGIVAY"/>
<sequence>MERKEPRKEPRKEQRGGGGQQAQPAEQCEGEQGSPPAAVVQRTRVVLLAGEPWGSAEGCAGAPAVLSSFQHQVLPAAATAVSCRRPVQGRRGTTAAGLGVPPNIDEEGEPPTPTPPAPSAPASAPPPPGGQLTFFLCRASSLRERAERLREVLRGVRDQRCGAPAALVGVLVQPRPEEEQGALARLEQLLRDVFQAEGGSGSAAAAAMEMHTAVFAPGRPDGALELKRLDQRRPPTREAAGEEGAGARGGSGEEGGSVQAQRAPRRLYCGRREALVS</sequence>
<accession>A0A8D0BWQ3</accession>
<organism evidence="2 3">
    <name type="scientific">Salvator merianae</name>
    <name type="common">Argentine black and white tegu</name>
    <name type="synonym">Tupinambis merianae</name>
    <dbReference type="NCBI Taxonomy" id="96440"/>
    <lineage>
        <taxon>Eukaryota</taxon>
        <taxon>Metazoa</taxon>
        <taxon>Chordata</taxon>
        <taxon>Craniata</taxon>
        <taxon>Vertebrata</taxon>
        <taxon>Euteleostomi</taxon>
        <taxon>Lepidosauria</taxon>
        <taxon>Squamata</taxon>
        <taxon>Bifurcata</taxon>
        <taxon>Unidentata</taxon>
        <taxon>Episquamata</taxon>
        <taxon>Laterata</taxon>
        <taxon>Teiioidea</taxon>
        <taxon>Teiidae</taxon>
        <taxon>Salvator</taxon>
    </lineage>
</organism>
<feature type="compositionally biased region" description="Pro residues" evidence="1">
    <location>
        <begin position="110"/>
        <end position="129"/>
    </location>
</feature>